<dbReference type="InterPro" id="IPR001828">
    <property type="entry name" value="ANF_lig-bd_rcpt"/>
</dbReference>
<evidence type="ECO:0000313" key="7">
    <source>
        <dbReference type="Proteomes" id="UP000050741"/>
    </source>
</evidence>
<evidence type="ECO:0000256" key="4">
    <source>
        <dbReference type="ARBA" id="ARBA00023136"/>
    </source>
</evidence>
<evidence type="ECO:0000256" key="5">
    <source>
        <dbReference type="SAM" id="MobiDB-lite"/>
    </source>
</evidence>
<evidence type="ECO:0000256" key="1">
    <source>
        <dbReference type="ARBA" id="ARBA00004370"/>
    </source>
</evidence>
<keyword evidence="3" id="KW-1133">Transmembrane helix</keyword>
<dbReference type="InterPro" id="IPR028082">
    <property type="entry name" value="Peripla_BP_I"/>
</dbReference>
<evidence type="ECO:0000256" key="3">
    <source>
        <dbReference type="ARBA" id="ARBA00022989"/>
    </source>
</evidence>
<dbReference type="Proteomes" id="UP000050741">
    <property type="component" value="Unassembled WGS sequence"/>
</dbReference>
<dbReference type="GO" id="GO:0016020">
    <property type="term" value="C:membrane"/>
    <property type="evidence" value="ECO:0007669"/>
    <property type="project" value="UniProtKB-SubCell"/>
</dbReference>
<evidence type="ECO:0000259" key="6">
    <source>
        <dbReference type="Pfam" id="PF01094"/>
    </source>
</evidence>
<accession>A0A183CED9</accession>
<keyword evidence="2" id="KW-0812">Transmembrane</keyword>
<keyword evidence="7" id="KW-1185">Reference proteome</keyword>
<proteinExistence type="predicted"/>
<feature type="domain" description="Receptor ligand binding region" evidence="6">
    <location>
        <begin position="2"/>
        <end position="125"/>
    </location>
</feature>
<feature type="region of interest" description="Disordered" evidence="5">
    <location>
        <begin position="801"/>
        <end position="830"/>
    </location>
</feature>
<dbReference type="SUPFAM" id="SSF53822">
    <property type="entry name" value="Periplasmic binding protein-like I"/>
    <property type="match status" value="3"/>
</dbReference>
<dbReference type="WBParaSite" id="GPLIN_001124300">
    <property type="protein sequence ID" value="GPLIN_001124300"/>
    <property type="gene ID" value="GPLIN_001124300"/>
</dbReference>
<dbReference type="PANTHER" id="PTHR44755">
    <property type="entry name" value="NATRIURETIC PEPTIDE RECEPTOR 3-RELATED"/>
    <property type="match status" value="1"/>
</dbReference>
<dbReference type="Pfam" id="PF01094">
    <property type="entry name" value="ANF_receptor"/>
    <property type="match status" value="2"/>
</dbReference>
<sequence length="1089" mass="123945">MSALQVAIDDVNSNPKLLPNYRLRYIFNNTCGDEYRSTEYFMDHWQKGAKVFIGPEVNCRTEASMAAAQNLPLISHKCKDQTVSDKKKYPTFARTVPAESVIARSFMTLLEHFRWRKFAVIFEKHPANQELFNSIKRVLDNDNKWKQLKLAQQKGKTKSPRTDKQSQDELLLNDRNNNNNNQYMDRTDSDELYTVLNVSLVNNPFKEVTESHVRQIQQIVAENRAGARIYVTFGNVRLFRRILLEMGEMGLMQNGEYALVYLDTDYNWLNVYHAMNNHFFRNTLRTLTETWDDLNSPDRRLVNYSRSALAIIPTPVKLNTPELKEFWRKTNAYLPRFGGFNNNETSIIANRYACYLYDAMMLYAQALDETIRDRLRANGTAAEAINDGARIVSRILGRTYRSVQGFDMRIDINGDAEGNYTLLALQDVKPIIPTPVKLNTPELKEFWRKTNAYLPRFGGFNNNETSIIANRYACYLYDAMMLYAQALDETIRDRLRANGTAAEAINDGARIVSRILGRTYRSEAAGKKGRELSMVWRIDRSEIDKIVRSYSSTNSLYYVETVHHHNGGANYHHQQPREFGDRRLPRFRGIAQYKGAIVALKEIRYSRKAKSKELTRATKLELTRMTKLRHDNRLGVSARFPRGVRSVREFGSVAVGDDEWAIGSADGLETTPIGRIYNVRVRKSQRPNAFYIVGLFSEQTRQAYTVAKTVVQGMMPNFFLGKKVEFVYPNNPRAPPALASGDGLDRRFFGDEALKIHCSQQTKEALEEEIRTLCSKRAAWFRLKAKAKCARTGCSVARTTISSNRKKRSSSNNRRWSRNARTTSSSSCLTPNIRRYQQPRDFCSSLTIQANSCALLHRSDNVSSSTTAYLRRLFAKAIGGDNGSKSSFSISAAAAQQQRQQNFGAGDDELVVLFLLLTRKATIMRQRKMRMETKSCRCFPPLKRQRPAPTRIRRAQAQAICCVHGEKKKIRSGSLLELGNQNVGTRQRKHGFAPLLRQQRRRPFGTQSALVAPLRHSTPFPPAATQQLQHCTLLDGAVLGIANVLQKVTGAQHAGKTIIVLPQENEGEMDPVLFGDQFPGFETAKAHRG</sequence>
<organism evidence="7 8">
    <name type="scientific">Globodera pallida</name>
    <name type="common">Potato cyst nematode worm</name>
    <name type="synonym">Heterodera pallida</name>
    <dbReference type="NCBI Taxonomy" id="36090"/>
    <lineage>
        <taxon>Eukaryota</taxon>
        <taxon>Metazoa</taxon>
        <taxon>Ecdysozoa</taxon>
        <taxon>Nematoda</taxon>
        <taxon>Chromadorea</taxon>
        <taxon>Rhabditida</taxon>
        <taxon>Tylenchina</taxon>
        <taxon>Tylenchomorpha</taxon>
        <taxon>Tylenchoidea</taxon>
        <taxon>Heteroderidae</taxon>
        <taxon>Heteroderinae</taxon>
        <taxon>Globodera</taxon>
    </lineage>
</organism>
<comment type="subcellular location">
    <subcellularLocation>
        <location evidence="1">Membrane</location>
    </subcellularLocation>
</comment>
<feature type="region of interest" description="Disordered" evidence="5">
    <location>
        <begin position="150"/>
        <end position="185"/>
    </location>
</feature>
<dbReference type="Gene3D" id="3.40.50.2300">
    <property type="match status" value="3"/>
</dbReference>
<keyword evidence="4" id="KW-0472">Membrane</keyword>
<feature type="compositionally biased region" description="Low complexity" evidence="5">
    <location>
        <begin position="810"/>
        <end position="827"/>
    </location>
</feature>
<protein>
    <submittedName>
        <fullName evidence="8">Guanylate cyclase</fullName>
    </submittedName>
</protein>
<feature type="domain" description="Receptor ligand binding region" evidence="6">
    <location>
        <begin position="205"/>
        <end position="426"/>
    </location>
</feature>
<dbReference type="AlphaFoldDB" id="A0A183CED9"/>
<dbReference type="GO" id="GO:0007165">
    <property type="term" value="P:signal transduction"/>
    <property type="evidence" value="ECO:0007669"/>
    <property type="project" value="TreeGrafter"/>
</dbReference>
<reference evidence="8" key="2">
    <citation type="submission" date="2016-06" db="UniProtKB">
        <authorList>
            <consortium name="WormBaseParasite"/>
        </authorList>
    </citation>
    <scope>IDENTIFICATION</scope>
</reference>
<evidence type="ECO:0000313" key="8">
    <source>
        <dbReference type="WBParaSite" id="GPLIN_001124300"/>
    </source>
</evidence>
<reference evidence="7" key="1">
    <citation type="submission" date="2014-05" db="EMBL/GenBank/DDBJ databases">
        <title>The genome and life-stage specific transcriptomes of Globodera pallida elucidate key aspects of plant parasitism by a cyst nematode.</title>
        <authorList>
            <person name="Cotton J.A."/>
            <person name="Lilley C.J."/>
            <person name="Jones L.M."/>
            <person name="Kikuchi T."/>
            <person name="Reid A.J."/>
            <person name="Thorpe P."/>
            <person name="Tsai I.J."/>
            <person name="Beasley H."/>
            <person name="Blok V."/>
            <person name="Cock P.J.A."/>
            <person name="Van den Akker S.E."/>
            <person name="Holroyd N."/>
            <person name="Hunt M."/>
            <person name="Mantelin S."/>
            <person name="Naghra H."/>
            <person name="Pain A."/>
            <person name="Palomares-Rius J.E."/>
            <person name="Zarowiecki M."/>
            <person name="Berriman M."/>
            <person name="Jones J.T."/>
            <person name="Urwin P.E."/>
        </authorList>
    </citation>
    <scope>NUCLEOTIDE SEQUENCE [LARGE SCALE GENOMIC DNA]</scope>
    <source>
        <strain evidence="7">Lindley</strain>
    </source>
</reference>
<dbReference type="PANTHER" id="PTHR44755:SF8">
    <property type="entry name" value="RECEPTOR LIGAND BINDING REGION DOMAIN-CONTAINING PROTEIN"/>
    <property type="match status" value="1"/>
</dbReference>
<dbReference type="InterPro" id="IPR052612">
    <property type="entry name" value="ANP_Clearance_Receptor"/>
</dbReference>
<dbReference type="GO" id="GO:0017046">
    <property type="term" value="F:peptide hormone binding"/>
    <property type="evidence" value="ECO:0007669"/>
    <property type="project" value="TreeGrafter"/>
</dbReference>
<name>A0A183CED9_GLOPA</name>
<evidence type="ECO:0000256" key="2">
    <source>
        <dbReference type="ARBA" id="ARBA00022692"/>
    </source>
</evidence>
<dbReference type="GO" id="GO:0038023">
    <property type="term" value="F:signaling receptor activity"/>
    <property type="evidence" value="ECO:0007669"/>
    <property type="project" value="TreeGrafter"/>
</dbReference>